<proteinExistence type="predicted"/>
<keyword evidence="4" id="KW-0472">Membrane</keyword>
<organism evidence="5">
    <name type="scientific">Candidatus Electrothrix aestuarii</name>
    <dbReference type="NCBI Taxonomy" id="3062594"/>
    <lineage>
        <taxon>Bacteria</taxon>
        <taxon>Pseudomonadati</taxon>
        <taxon>Thermodesulfobacteriota</taxon>
        <taxon>Desulfobulbia</taxon>
        <taxon>Desulfobulbales</taxon>
        <taxon>Desulfobulbaceae</taxon>
        <taxon>Candidatus Electrothrix</taxon>
    </lineage>
</organism>
<reference evidence="5" key="1">
    <citation type="journal article" date="2024" name="Syst. Appl. Microbiol.">
        <title>First single-strain enrichments of Electrothrix cable bacteria, description of E. aestuarii sp. nov. and E. rattekaaiensis sp. nov., and proposal of a cable bacteria taxonomy following the rules of the SeqCode.</title>
        <authorList>
            <person name="Plum-Jensen L.E."/>
            <person name="Schramm A."/>
            <person name="Marshall I.P.G."/>
        </authorList>
    </citation>
    <scope>NUCLEOTIDE SEQUENCE</scope>
    <source>
        <strain evidence="5">Rat1</strain>
    </source>
</reference>
<evidence type="ECO:0000256" key="2">
    <source>
        <dbReference type="ARBA" id="ARBA00022692"/>
    </source>
</evidence>
<keyword evidence="2" id="KW-0812">Transmembrane</keyword>
<comment type="subcellular location">
    <subcellularLocation>
        <location evidence="1">Membrane</location>
        <topology evidence="1">Multi-pass membrane protein</topology>
    </subcellularLocation>
</comment>
<protein>
    <submittedName>
        <fullName evidence="5">DUF697 domain-containing protein</fullName>
    </submittedName>
</protein>
<dbReference type="AlphaFoldDB" id="A0AAU8LX28"/>
<accession>A0AAU8LX28</accession>
<dbReference type="Pfam" id="PF05128">
    <property type="entry name" value="DUF697"/>
    <property type="match status" value="1"/>
</dbReference>
<sequence length="179" mass="19301">MSEHITEQNAAQESLEESEISPEQLAEKVIRYHVYMSLGVGLVPIPFIDFVGVTGIQLTLLKKLAKIYDTPFSRDMVKNIIGVLIGGAFPASLSPRVAASFAKTIPGIGQSLGAVGGASVSGASTYAVGKVFNRHFAEGGTFLSFDPDNAREFYEAMFREGKKVVTDIKKKKNNEADTV</sequence>
<dbReference type="EMBL" id="CP159373">
    <property type="protein sequence ID" value="XCN74106.1"/>
    <property type="molecule type" value="Genomic_DNA"/>
</dbReference>
<keyword evidence="3" id="KW-1133">Transmembrane helix</keyword>
<gene>
    <name evidence="5" type="ORF">Q3M24_04945</name>
</gene>
<dbReference type="InterPro" id="IPR021147">
    <property type="entry name" value="DUF697"/>
</dbReference>
<dbReference type="KEGG" id="eaj:Q3M24_04945"/>
<evidence type="ECO:0000313" key="5">
    <source>
        <dbReference type="EMBL" id="XCN74106.1"/>
    </source>
</evidence>
<dbReference type="GO" id="GO:0016020">
    <property type="term" value="C:membrane"/>
    <property type="evidence" value="ECO:0007669"/>
    <property type="project" value="UniProtKB-SubCell"/>
</dbReference>
<reference evidence="5" key="2">
    <citation type="submission" date="2024-06" db="EMBL/GenBank/DDBJ databases">
        <authorList>
            <person name="Plum-Jensen L.E."/>
            <person name="Schramm A."/>
            <person name="Marshall I.P.G."/>
        </authorList>
    </citation>
    <scope>NUCLEOTIDE SEQUENCE</scope>
    <source>
        <strain evidence="5">Rat1</strain>
    </source>
</reference>
<evidence type="ECO:0000256" key="3">
    <source>
        <dbReference type="ARBA" id="ARBA00022989"/>
    </source>
</evidence>
<evidence type="ECO:0000256" key="4">
    <source>
        <dbReference type="ARBA" id="ARBA00023136"/>
    </source>
</evidence>
<name>A0AAU8LX28_9BACT</name>
<evidence type="ECO:0000256" key="1">
    <source>
        <dbReference type="ARBA" id="ARBA00004141"/>
    </source>
</evidence>